<comment type="caution">
    <text evidence="1">The sequence shown here is derived from an EMBL/GenBank/DDBJ whole genome shotgun (WGS) entry which is preliminary data.</text>
</comment>
<sequence>MKCTFKGKIERYSQALHSKTWELFDKVSGNEYVWGNIVRRAKYWREWDVKVGNSAAQKLLKVGKNPFDLLHLGIYGVKTGQAKYLEKMQNEWKTVGPMIGIDEMVALEKVLMQEEGQENRNIIRAQYKPEWKALNYIKYLNHPDVSNIEISENSREIAIEIEGRWIVLVGCTADEMPLNPILNLINRYRIQAISVPLPHPETLISSEEARLYINKLVEDRSSYREEPGVQMIAKNQFGLKMNDIYSTMVLRSCSMKQKILLSAPSNETLMTWATQIPDIKQYFDEVRVATFLDLCEVLDSVAEKGCNLCTKSKKVPTEKFVHSLLSSDELTEQYMDYMAFKIQSFTNKENVLILLPIYLLHTFAKKFLTPATNPLIFQQKVSAEELAIASFLFNDEEPVASKQFSKEEMKEFLDIKKQSEELLQPSSFDLWPKEIKKENQCFAIYRFIKQNTKYG</sequence>
<accession>A0AAU9J6G8</accession>
<dbReference type="EMBL" id="CAJZBQ010000027">
    <property type="protein sequence ID" value="CAG9320906.1"/>
    <property type="molecule type" value="Genomic_DNA"/>
</dbReference>
<evidence type="ECO:0000313" key="2">
    <source>
        <dbReference type="Proteomes" id="UP001162131"/>
    </source>
</evidence>
<name>A0AAU9J6G8_9CILI</name>
<gene>
    <name evidence="1" type="ORF">BSTOLATCC_MIC27482</name>
</gene>
<protein>
    <submittedName>
        <fullName evidence="1">Uncharacterized protein</fullName>
    </submittedName>
</protein>
<evidence type="ECO:0000313" key="1">
    <source>
        <dbReference type="EMBL" id="CAG9320906.1"/>
    </source>
</evidence>
<dbReference type="Proteomes" id="UP001162131">
    <property type="component" value="Unassembled WGS sequence"/>
</dbReference>
<dbReference type="AlphaFoldDB" id="A0AAU9J6G8"/>
<keyword evidence="2" id="KW-1185">Reference proteome</keyword>
<organism evidence="1 2">
    <name type="scientific">Blepharisma stoltei</name>
    <dbReference type="NCBI Taxonomy" id="1481888"/>
    <lineage>
        <taxon>Eukaryota</taxon>
        <taxon>Sar</taxon>
        <taxon>Alveolata</taxon>
        <taxon>Ciliophora</taxon>
        <taxon>Postciliodesmatophora</taxon>
        <taxon>Heterotrichea</taxon>
        <taxon>Heterotrichida</taxon>
        <taxon>Blepharismidae</taxon>
        <taxon>Blepharisma</taxon>
    </lineage>
</organism>
<reference evidence="1" key="1">
    <citation type="submission" date="2021-09" db="EMBL/GenBank/DDBJ databases">
        <authorList>
            <consortium name="AG Swart"/>
            <person name="Singh M."/>
            <person name="Singh A."/>
            <person name="Seah K."/>
            <person name="Emmerich C."/>
        </authorList>
    </citation>
    <scope>NUCLEOTIDE SEQUENCE</scope>
    <source>
        <strain evidence="1">ATCC30299</strain>
    </source>
</reference>
<proteinExistence type="predicted"/>